<organism evidence="4 5">
    <name type="scientific">Egibacter rhizosphaerae</name>
    <dbReference type="NCBI Taxonomy" id="1670831"/>
    <lineage>
        <taxon>Bacteria</taxon>
        <taxon>Bacillati</taxon>
        <taxon>Actinomycetota</taxon>
        <taxon>Nitriliruptoria</taxon>
        <taxon>Egibacterales</taxon>
        <taxon>Egibacteraceae</taxon>
        <taxon>Egibacter</taxon>
    </lineage>
</organism>
<dbReference type="PANTHER" id="PTHR43639">
    <property type="entry name" value="OXIDOREDUCTASE, SHORT-CHAIN DEHYDROGENASE/REDUCTASE FAMILY (AFU_ORTHOLOGUE AFUA_5G02870)"/>
    <property type="match status" value="1"/>
</dbReference>
<accession>A0A411YJM0</accession>
<name>A0A411YJM0_9ACTN</name>
<dbReference type="InterPro" id="IPR036291">
    <property type="entry name" value="NAD(P)-bd_dom_sf"/>
</dbReference>
<sequence>MASATEDTTARRLDLSGRGVLVTGAGRGLGATIAERFALAGARVIVNHRSGDGEAVAEAIRDSGGEAVAVAADVSDDEGPARLAEAAAAELPTLDVLVNAAAAQPLHPWEELDAAAWDAVLAATLRSAFAMTRACEAALVEARGAVVNISSIEARQPMPGHAHYAAAKAGLERLTQAAAVELGPRGVRVNAVAPGLIHREDLPRNWPEGIARYEAAAPLGRTGGADEIADAVVFLASPAAAWITGTTLVVDGGVTAAPSW</sequence>
<dbReference type="FunFam" id="3.40.50.720:FF:000084">
    <property type="entry name" value="Short-chain dehydrogenase reductase"/>
    <property type="match status" value="1"/>
</dbReference>
<dbReference type="AlphaFoldDB" id="A0A411YJM0"/>
<keyword evidence="2" id="KW-0560">Oxidoreductase</keyword>
<feature type="domain" description="Ketoreductase" evidence="3">
    <location>
        <begin position="18"/>
        <end position="195"/>
    </location>
</feature>
<dbReference type="OrthoDB" id="9804774at2"/>
<dbReference type="PRINTS" id="PR00081">
    <property type="entry name" value="GDHRDH"/>
</dbReference>
<dbReference type="SUPFAM" id="SSF51735">
    <property type="entry name" value="NAD(P)-binding Rossmann-fold domains"/>
    <property type="match status" value="1"/>
</dbReference>
<comment type="similarity">
    <text evidence="1">Belongs to the short-chain dehydrogenases/reductases (SDR) family.</text>
</comment>
<dbReference type="PANTHER" id="PTHR43639:SF1">
    <property type="entry name" value="SHORT-CHAIN DEHYDROGENASE_REDUCTASE FAMILY PROTEIN"/>
    <property type="match status" value="1"/>
</dbReference>
<gene>
    <name evidence="4" type="ORF">ER308_18545</name>
</gene>
<dbReference type="PROSITE" id="PS00061">
    <property type="entry name" value="ADH_SHORT"/>
    <property type="match status" value="1"/>
</dbReference>
<dbReference type="PRINTS" id="PR00080">
    <property type="entry name" value="SDRFAMILY"/>
</dbReference>
<evidence type="ECO:0000256" key="1">
    <source>
        <dbReference type="ARBA" id="ARBA00006484"/>
    </source>
</evidence>
<evidence type="ECO:0000256" key="2">
    <source>
        <dbReference type="ARBA" id="ARBA00023002"/>
    </source>
</evidence>
<dbReference type="KEGG" id="erz:ER308_18545"/>
<dbReference type="InterPro" id="IPR057326">
    <property type="entry name" value="KR_dom"/>
</dbReference>
<evidence type="ECO:0000313" key="4">
    <source>
        <dbReference type="EMBL" id="QBI21369.1"/>
    </source>
</evidence>
<dbReference type="CDD" id="cd05233">
    <property type="entry name" value="SDR_c"/>
    <property type="match status" value="1"/>
</dbReference>
<dbReference type="EMBL" id="CP036402">
    <property type="protein sequence ID" value="QBI21369.1"/>
    <property type="molecule type" value="Genomic_DNA"/>
</dbReference>
<reference evidence="4 5" key="1">
    <citation type="submission" date="2019-01" db="EMBL/GenBank/DDBJ databases">
        <title>Egibacter rhizosphaerae EGI 80759T.</title>
        <authorList>
            <person name="Chen D.-D."/>
            <person name="Tian Y."/>
            <person name="Jiao J.-Y."/>
            <person name="Zhang X.-T."/>
            <person name="Zhang Y.-G."/>
            <person name="Zhang Y."/>
            <person name="Xiao M."/>
            <person name="Shu W.-S."/>
            <person name="Li W.-J."/>
        </authorList>
    </citation>
    <scope>NUCLEOTIDE SEQUENCE [LARGE SCALE GENOMIC DNA]</scope>
    <source>
        <strain evidence="4 5">EGI 80759</strain>
    </source>
</reference>
<dbReference type="GO" id="GO:0016491">
    <property type="term" value="F:oxidoreductase activity"/>
    <property type="evidence" value="ECO:0007669"/>
    <property type="project" value="UniProtKB-KW"/>
</dbReference>
<dbReference type="InterPro" id="IPR020904">
    <property type="entry name" value="Sc_DH/Rdtase_CS"/>
</dbReference>
<dbReference type="SMART" id="SM00822">
    <property type="entry name" value="PKS_KR"/>
    <property type="match status" value="1"/>
</dbReference>
<dbReference type="RefSeq" id="WP_131156362.1">
    <property type="nucleotide sequence ID" value="NZ_CP036402.1"/>
</dbReference>
<proteinExistence type="inferred from homology"/>
<dbReference type="Pfam" id="PF13561">
    <property type="entry name" value="adh_short_C2"/>
    <property type="match status" value="1"/>
</dbReference>
<dbReference type="Gene3D" id="3.40.50.720">
    <property type="entry name" value="NAD(P)-binding Rossmann-like Domain"/>
    <property type="match status" value="1"/>
</dbReference>
<dbReference type="InterPro" id="IPR002347">
    <property type="entry name" value="SDR_fam"/>
</dbReference>
<dbReference type="Proteomes" id="UP000291469">
    <property type="component" value="Chromosome"/>
</dbReference>
<evidence type="ECO:0000313" key="5">
    <source>
        <dbReference type="Proteomes" id="UP000291469"/>
    </source>
</evidence>
<keyword evidence="5" id="KW-1185">Reference proteome</keyword>
<protein>
    <submittedName>
        <fullName evidence="4">SDR family oxidoreductase</fullName>
    </submittedName>
</protein>
<evidence type="ECO:0000259" key="3">
    <source>
        <dbReference type="SMART" id="SM00822"/>
    </source>
</evidence>